<dbReference type="PROSITE" id="PS50076">
    <property type="entry name" value="DNAJ_2"/>
    <property type="match status" value="1"/>
</dbReference>
<accession>A0A6A2ZHP4</accession>
<dbReference type="CDD" id="cd06257">
    <property type="entry name" value="DnaJ"/>
    <property type="match status" value="1"/>
</dbReference>
<dbReference type="AlphaFoldDB" id="A0A6A2ZHP4"/>
<dbReference type="InterPro" id="IPR001623">
    <property type="entry name" value="DnaJ_domain"/>
</dbReference>
<keyword evidence="4" id="KW-1185">Reference proteome</keyword>
<feature type="domain" description="J" evidence="2">
    <location>
        <begin position="318"/>
        <end position="379"/>
    </location>
</feature>
<dbReference type="InterPro" id="IPR036869">
    <property type="entry name" value="J_dom_sf"/>
</dbReference>
<organism evidence="3 4">
    <name type="scientific">Hibiscus syriacus</name>
    <name type="common">Rose of Sharon</name>
    <dbReference type="NCBI Taxonomy" id="106335"/>
    <lineage>
        <taxon>Eukaryota</taxon>
        <taxon>Viridiplantae</taxon>
        <taxon>Streptophyta</taxon>
        <taxon>Embryophyta</taxon>
        <taxon>Tracheophyta</taxon>
        <taxon>Spermatophyta</taxon>
        <taxon>Magnoliopsida</taxon>
        <taxon>eudicotyledons</taxon>
        <taxon>Gunneridae</taxon>
        <taxon>Pentapetalae</taxon>
        <taxon>rosids</taxon>
        <taxon>malvids</taxon>
        <taxon>Malvales</taxon>
        <taxon>Malvaceae</taxon>
        <taxon>Malvoideae</taxon>
        <taxon>Hibiscus</taxon>
    </lineage>
</organism>
<dbReference type="PANTHER" id="PTHR45376">
    <property type="entry name" value="CHAPERONE DNAJ-DOMAIN SUPERFAMILY PROTEIN-RELATED"/>
    <property type="match status" value="1"/>
</dbReference>
<dbReference type="GO" id="GO:0034220">
    <property type="term" value="P:monoatomic ion transmembrane transport"/>
    <property type="evidence" value="ECO:0007669"/>
    <property type="project" value="UniProtKB-KW"/>
</dbReference>
<dbReference type="Proteomes" id="UP000436088">
    <property type="component" value="Unassembled WGS sequence"/>
</dbReference>
<feature type="region of interest" description="Disordered" evidence="1">
    <location>
        <begin position="218"/>
        <end position="251"/>
    </location>
</feature>
<dbReference type="PANTHER" id="PTHR45376:SF5">
    <property type="entry name" value="CHAPERONE DNAJ-DOMAIN SUPERFAMILY PROTEIN"/>
    <property type="match status" value="1"/>
</dbReference>
<evidence type="ECO:0000313" key="4">
    <source>
        <dbReference type="Proteomes" id="UP000436088"/>
    </source>
</evidence>
<evidence type="ECO:0000256" key="1">
    <source>
        <dbReference type="SAM" id="MobiDB-lite"/>
    </source>
</evidence>
<comment type="caution">
    <text evidence="3">The sequence shown here is derived from an EMBL/GenBank/DDBJ whole genome shotgun (WGS) entry which is preliminary data.</text>
</comment>
<evidence type="ECO:0000259" key="2">
    <source>
        <dbReference type="PROSITE" id="PS50076"/>
    </source>
</evidence>
<name>A0A6A2ZHP4_HIBSY</name>
<gene>
    <name evidence="3" type="ORF">F3Y22_tig00110890pilonHSYRG00113</name>
</gene>
<dbReference type="Pfam" id="PF00226">
    <property type="entry name" value="DnaJ"/>
    <property type="match status" value="1"/>
</dbReference>
<feature type="compositionally biased region" description="Basic and acidic residues" evidence="1">
    <location>
        <begin position="231"/>
        <end position="246"/>
    </location>
</feature>
<proteinExistence type="predicted"/>
<dbReference type="EMBL" id="VEPZ02001149">
    <property type="protein sequence ID" value="KAE8691223.1"/>
    <property type="molecule type" value="Genomic_DNA"/>
</dbReference>
<dbReference type="Gene3D" id="1.10.287.110">
    <property type="entry name" value="DnaJ domain"/>
    <property type="match status" value="1"/>
</dbReference>
<protein>
    <submittedName>
        <fullName evidence="3">Potassium channel SKOR-like</fullName>
    </submittedName>
</protein>
<dbReference type="SMART" id="SM00271">
    <property type="entry name" value="DnaJ"/>
    <property type="match status" value="1"/>
</dbReference>
<evidence type="ECO:0000313" key="3">
    <source>
        <dbReference type="EMBL" id="KAE8691223.1"/>
    </source>
</evidence>
<reference evidence="3" key="1">
    <citation type="submission" date="2019-09" db="EMBL/GenBank/DDBJ databases">
        <title>Draft genome information of white flower Hibiscus syriacus.</title>
        <authorList>
            <person name="Kim Y.-M."/>
        </authorList>
    </citation>
    <scope>NUCLEOTIDE SEQUENCE [LARGE SCALE GENOMIC DNA]</scope>
    <source>
        <strain evidence="3">YM2019G1</strain>
    </source>
</reference>
<dbReference type="SUPFAM" id="SSF46565">
    <property type="entry name" value="Chaperone J-domain"/>
    <property type="match status" value="1"/>
</dbReference>
<sequence length="379" mass="43392">MKAMTLLYDDWDQSYNKLPHLLHVMEYIIPGTIVHPGKRVFEGLFWAFKSQIEGFRYCKHMVQLDGTFLYGVYKHILMIAVAQDGDRNIFPIAFAIVKNELLAMIDRPGSRWSPPHAVPAYYIRHIDSNVMPMFKNKKIKKDFINMGRRYGHITTKLAKCINSVLKGTRHLSGGKYCLGDILQLRCRNIFLLKNSLIPSFLPAKQSATAATTHVGSFHSTPVTCEKRKNKGNSDKRSTQQPTKDEGPNPIWKFDAKEGRVSDCSVKKNRSREDFTFRNSDFGFEWREKRDWTNQRTEEQEIHSETESEDESYAVGSCSDRAILGLPLTGRLKLEDVKKAFRLSALKWHPDKHQGPSQAMAEEKFKTCAAAYKSLCHALA</sequence>